<evidence type="ECO:0000313" key="9">
    <source>
        <dbReference type="Proteomes" id="UP000240535"/>
    </source>
</evidence>
<name>A0A2P8R0G1_9BACT</name>
<evidence type="ECO:0000256" key="3">
    <source>
        <dbReference type="ARBA" id="ARBA00022692"/>
    </source>
</evidence>
<accession>A0A2P8R0G1</accession>
<feature type="transmembrane region" description="Helical" evidence="6">
    <location>
        <begin position="307"/>
        <end position="328"/>
    </location>
</feature>
<dbReference type="RefSeq" id="WP_106871449.1">
    <property type="nucleotide sequence ID" value="NZ_CP053841.1"/>
</dbReference>
<proteinExistence type="predicted"/>
<dbReference type="PANTHER" id="PTHR43738:SF2">
    <property type="entry name" value="ABC TRANSPORTER PERMEASE"/>
    <property type="match status" value="1"/>
</dbReference>
<reference evidence="9" key="1">
    <citation type="submission" date="2017-10" db="EMBL/GenBank/DDBJ databases">
        <title>Campylobacter species from seals.</title>
        <authorList>
            <person name="Gilbert M.J."/>
            <person name="Zomer A.L."/>
            <person name="Timmerman A.J."/>
            <person name="Duim B."/>
            <person name="Wagenaar J.A."/>
        </authorList>
    </citation>
    <scope>NUCLEOTIDE SEQUENCE [LARGE SCALE GENOMIC DNA]</scope>
    <source>
        <strain evidence="9">17S00004-5</strain>
    </source>
</reference>
<dbReference type="Proteomes" id="UP000240535">
    <property type="component" value="Unassembled WGS sequence"/>
</dbReference>
<dbReference type="OrthoDB" id="8522929at2"/>
<feature type="transmembrane region" description="Helical" evidence="6">
    <location>
        <begin position="349"/>
        <end position="378"/>
    </location>
</feature>
<keyword evidence="9" id="KW-1185">Reference proteome</keyword>
<comment type="caution">
    <text evidence="8">The sequence shown here is derived from an EMBL/GenBank/DDBJ whole genome shotgun (WGS) entry which is preliminary data.</text>
</comment>
<dbReference type="PANTHER" id="PTHR43738">
    <property type="entry name" value="ABC TRANSPORTER, MEMBRANE PROTEIN"/>
    <property type="match status" value="1"/>
</dbReference>
<comment type="subcellular location">
    <subcellularLocation>
        <location evidence="1">Cell membrane</location>
        <topology evidence="1">Multi-pass membrane protein</topology>
    </subcellularLocation>
</comment>
<dbReference type="AlphaFoldDB" id="A0A2P8R0G1"/>
<protein>
    <submittedName>
        <fullName evidence="8">ABC transporter permease</fullName>
    </submittedName>
</protein>
<feature type="transmembrane region" description="Helical" evidence="6">
    <location>
        <begin position="20"/>
        <end position="44"/>
    </location>
</feature>
<gene>
    <name evidence="8" type="ORF">CQ405_05335</name>
</gene>
<keyword evidence="3 6" id="KW-0812">Transmembrane</keyword>
<evidence type="ECO:0000256" key="2">
    <source>
        <dbReference type="ARBA" id="ARBA00022475"/>
    </source>
</evidence>
<sequence length="390" mass="44926">MKNLFDYTLSSLTRHGLKNIVIIVIFGFLVFLLSSVIMITNSLALEYKTISKDFPDLLVQKRYGAKTYLISQKDVEPYWKMAGISSIEGRIWGQYYFERQQIYTSIFGIKSFVDYYQKEIKDIAEKLDNSSSGPLMITSQSILDFFEEDIETYDGSLPFFTPQNSMIRVGIGGVFKLKHSLENNDLILLDEDIAREILGIEKGYYADFVMRVSNPNEADFIADKIRLFDPTLKVITKKQMLQSYQVLYDYKSGWFLMLLIISFVSFSIILYDKASGLRSEEKKEIGILKALGWEISHIINYKLMESLILSMFAFTIGISLAMFFVYFLQAPGLKYVFSGYSELKQPFELIFSFDFKAIALIFFITIPLYVAVCIMPAWKIATMDSAEVLR</sequence>
<evidence type="ECO:0000256" key="4">
    <source>
        <dbReference type="ARBA" id="ARBA00022989"/>
    </source>
</evidence>
<dbReference type="GO" id="GO:0005886">
    <property type="term" value="C:plasma membrane"/>
    <property type="evidence" value="ECO:0007669"/>
    <property type="project" value="UniProtKB-SubCell"/>
</dbReference>
<evidence type="ECO:0000259" key="7">
    <source>
        <dbReference type="Pfam" id="PF02687"/>
    </source>
</evidence>
<keyword evidence="4 6" id="KW-1133">Transmembrane helix</keyword>
<keyword evidence="2" id="KW-1003">Cell membrane</keyword>
<evidence type="ECO:0000256" key="5">
    <source>
        <dbReference type="ARBA" id="ARBA00023136"/>
    </source>
</evidence>
<organism evidence="8 9">
    <name type="scientific">Campylobacter blaseri</name>
    <dbReference type="NCBI Taxonomy" id="2042961"/>
    <lineage>
        <taxon>Bacteria</taxon>
        <taxon>Pseudomonadati</taxon>
        <taxon>Campylobacterota</taxon>
        <taxon>Epsilonproteobacteria</taxon>
        <taxon>Campylobacterales</taxon>
        <taxon>Campylobacteraceae</taxon>
        <taxon>Campylobacter</taxon>
    </lineage>
</organism>
<evidence type="ECO:0000313" key="8">
    <source>
        <dbReference type="EMBL" id="PSM51987.1"/>
    </source>
</evidence>
<feature type="transmembrane region" description="Helical" evidence="6">
    <location>
        <begin position="253"/>
        <end position="271"/>
    </location>
</feature>
<dbReference type="InterPro" id="IPR003838">
    <property type="entry name" value="ABC3_permease_C"/>
</dbReference>
<dbReference type="EMBL" id="PDHH01000004">
    <property type="protein sequence ID" value="PSM51987.1"/>
    <property type="molecule type" value="Genomic_DNA"/>
</dbReference>
<evidence type="ECO:0000256" key="1">
    <source>
        <dbReference type="ARBA" id="ARBA00004651"/>
    </source>
</evidence>
<dbReference type="Pfam" id="PF02687">
    <property type="entry name" value="FtsX"/>
    <property type="match status" value="1"/>
</dbReference>
<dbReference type="InterPro" id="IPR051125">
    <property type="entry name" value="ABC-4/HrtB_transporter"/>
</dbReference>
<feature type="domain" description="ABC3 transporter permease C-terminal" evidence="7">
    <location>
        <begin position="257"/>
        <end position="383"/>
    </location>
</feature>
<evidence type="ECO:0000256" key="6">
    <source>
        <dbReference type="SAM" id="Phobius"/>
    </source>
</evidence>
<keyword evidence="5 6" id="KW-0472">Membrane</keyword>